<name>A0A8D0E1J1_SALMN</name>
<feature type="coiled-coil region" evidence="1">
    <location>
        <begin position="183"/>
        <end position="260"/>
    </location>
</feature>
<keyword evidence="3" id="KW-1185">Reference proteome</keyword>
<evidence type="ECO:0000256" key="1">
    <source>
        <dbReference type="SAM" id="Coils"/>
    </source>
</evidence>
<dbReference type="AlphaFoldDB" id="A0A8D0E1J1"/>
<accession>A0A8D0E1J1</accession>
<organism evidence="2 3">
    <name type="scientific">Salvator merianae</name>
    <name type="common">Argentine black and white tegu</name>
    <name type="synonym">Tupinambis merianae</name>
    <dbReference type="NCBI Taxonomy" id="96440"/>
    <lineage>
        <taxon>Eukaryota</taxon>
        <taxon>Metazoa</taxon>
        <taxon>Chordata</taxon>
        <taxon>Craniata</taxon>
        <taxon>Vertebrata</taxon>
        <taxon>Euteleostomi</taxon>
        <taxon>Lepidosauria</taxon>
        <taxon>Squamata</taxon>
        <taxon>Bifurcata</taxon>
        <taxon>Unidentata</taxon>
        <taxon>Episquamata</taxon>
        <taxon>Laterata</taxon>
        <taxon>Teiioidea</taxon>
        <taxon>Teiidae</taxon>
        <taxon>Salvator</taxon>
    </lineage>
</organism>
<dbReference type="Proteomes" id="UP000694421">
    <property type="component" value="Unplaced"/>
</dbReference>
<dbReference type="Ensembl" id="ENSSMRT00000029530.1">
    <property type="protein sequence ID" value="ENSSMRP00000025217.1"/>
    <property type="gene ID" value="ENSSMRG00000019513.1"/>
</dbReference>
<keyword evidence="1" id="KW-0175">Coiled coil</keyword>
<dbReference type="PANTHER" id="PTHR28574">
    <property type="entry name" value="RIKEN CDNA 6820408C15"/>
    <property type="match status" value="1"/>
</dbReference>
<sequence length="373" mass="43235">MTFTGPNLLPKGVLSTIRHIDYSQWQREDLTRKQAVTISLPAVLPSKEWKEEGNKRSLQKLIFKNPVQKERGRPSRIDVKMTASTRQKLTGQEAASRDMMAAKSAENIKIMQQLCKSKGKSLEELKRHSSFLLAKNQDLMEEIKRIDAGTSVQARMLLQQYDLFRTIIARLQDSSQNQVGVARADLEATEKMVEKNMGKLESEAKRMSTKLHTLQEELNVLRTYMDKEYPGKAVQISSLLRRVRNLNEEQEDELGFIEDLSKWFRNQINQRVLKKQNNILHAATEKQLMPYQDGLHQMNLNNLELRRQIEAQKEIIGGLVEEIKGLHRSIIRLHHTLRDPREVIFADVLLRRPKCTPDMEVVLNIPTDEDFYL</sequence>
<evidence type="ECO:0000313" key="2">
    <source>
        <dbReference type="Ensembl" id="ENSSMRP00000025217.1"/>
    </source>
</evidence>
<proteinExistence type="predicted"/>
<reference evidence="2" key="1">
    <citation type="submission" date="2025-08" db="UniProtKB">
        <authorList>
            <consortium name="Ensembl"/>
        </authorList>
    </citation>
    <scope>IDENTIFICATION</scope>
</reference>
<dbReference type="InterPro" id="IPR029236">
    <property type="entry name" value="DUF4618"/>
</dbReference>
<dbReference type="GeneTree" id="ENSGT00940000166479"/>
<reference evidence="2" key="2">
    <citation type="submission" date="2025-09" db="UniProtKB">
        <authorList>
            <consortium name="Ensembl"/>
        </authorList>
    </citation>
    <scope>IDENTIFICATION</scope>
</reference>
<evidence type="ECO:0000313" key="3">
    <source>
        <dbReference type="Proteomes" id="UP000694421"/>
    </source>
</evidence>
<protein>
    <submittedName>
        <fullName evidence="2">Uncharacterized protein</fullName>
    </submittedName>
</protein>
<dbReference type="Pfam" id="PF15397">
    <property type="entry name" value="DUF4618"/>
    <property type="match status" value="1"/>
</dbReference>
<dbReference type="OMA" id="CNHEDFL"/>
<dbReference type="PANTHER" id="PTHR28574:SF1">
    <property type="entry name" value="RIKEN CDNA 6820408C15 GENE"/>
    <property type="match status" value="1"/>
</dbReference>